<organism evidence="2 3">
    <name type="scientific">Dentiscutata erythropus</name>
    <dbReference type="NCBI Taxonomy" id="1348616"/>
    <lineage>
        <taxon>Eukaryota</taxon>
        <taxon>Fungi</taxon>
        <taxon>Fungi incertae sedis</taxon>
        <taxon>Mucoromycota</taxon>
        <taxon>Glomeromycotina</taxon>
        <taxon>Glomeromycetes</taxon>
        <taxon>Diversisporales</taxon>
        <taxon>Gigasporaceae</taxon>
        <taxon>Dentiscutata</taxon>
    </lineage>
</organism>
<feature type="region of interest" description="Disordered" evidence="1">
    <location>
        <begin position="30"/>
        <end position="53"/>
    </location>
</feature>
<protein>
    <submittedName>
        <fullName evidence="2">23491_t:CDS:1</fullName>
    </submittedName>
</protein>
<gene>
    <name evidence="2" type="ORF">DERYTH_LOCUS14330</name>
</gene>
<dbReference type="AlphaFoldDB" id="A0A9N9I5B4"/>
<feature type="compositionally biased region" description="Polar residues" evidence="1">
    <location>
        <begin position="30"/>
        <end position="39"/>
    </location>
</feature>
<dbReference type="EMBL" id="CAJVPY010010711">
    <property type="protein sequence ID" value="CAG8721124.1"/>
    <property type="molecule type" value="Genomic_DNA"/>
</dbReference>
<reference evidence="2" key="1">
    <citation type="submission" date="2021-06" db="EMBL/GenBank/DDBJ databases">
        <authorList>
            <person name="Kallberg Y."/>
            <person name="Tangrot J."/>
            <person name="Rosling A."/>
        </authorList>
    </citation>
    <scope>NUCLEOTIDE SEQUENCE</scope>
    <source>
        <strain evidence="2">MA453B</strain>
    </source>
</reference>
<proteinExistence type="predicted"/>
<dbReference type="Proteomes" id="UP000789405">
    <property type="component" value="Unassembled WGS sequence"/>
</dbReference>
<evidence type="ECO:0000313" key="2">
    <source>
        <dbReference type="EMBL" id="CAG8721124.1"/>
    </source>
</evidence>
<keyword evidence="3" id="KW-1185">Reference proteome</keyword>
<feature type="non-terminal residue" evidence="2">
    <location>
        <position position="1"/>
    </location>
</feature>
<name>A0A9N9I5B4_9GLOM</name>
<accession>A0A9N9I5B4</accession>
<evidence type="ECO:0000313" key="3">
    <source>
        <dbReference type="Proteomes" id="UP000789405"/>
    </source>
</evidence>
<sequence length="91" mass="10295">GSSSTDELLIETPLRESFVNLEEIIISDKYSNNSSESYPDQSDIQSQDSDDDSAVLVIQKNSKQILKNEVYKFPTSSHNTKLISEYSNKNF</sequence>
<comment type="caution">
    <text evidence="2">The sequence shown here is derived from an EMBL/GenBank/DDBJ whole genome shotgun (WGS) entry which is preliminary data.</text>
</comment>
<evidence type="ECO:0000256" key="1">
    <source>
        <dbReference type="SAM" id="MobiDB-lite"/>
    </source>
</evidence>